<evidence type="ECO:0000313" key="3">
    <source>
        <dbReference type="Proteomes" id="UP000600449"/>
    </source>
</evidence>
<organism evidence="2 3">
    <name type="scientific">Salinarimonas ramus</name>
    <dbReference type="NCBI Taxonomy" id="690164"/>
    <lineage>
        <taxon>Bacteria</taxon>
        <taxon>Pseudomonadati</taxon>
        <taxon>Pseudomonadota</taxon>
        <taxon>Alphaproteobacteria</taxon>
        <taxon>Hyphomicrobiales</taxon>
        <taxon>Salinarimonadaceae</taxon>
        <taxon>Salinarimonas</taxon>
    </lineage>
</organism>
<dbReference type="PANTHER" id="PTHR42923">
    <property type="entry name" value="PROTOPORPHYRINOGEN OXIDASE"/>
    <property type="match status" value="1"/>
</dbReference>
<dbReference type="AlphaFoldDB" id="A0A917Q4N2"/>
<protein>
    <submittedName>
        <fullName evidence="2">Amine oxidase</fullName>
    </submittedName>
</protein>
<dbReference type="Proteomes" id="UP000600449">
    <property type="component" value="Unassembled WGS sequence"/>
</dbReference>
<proteinExistence type="predicted"/>
<feature type="domain" description="Amine oxidase" evidence="1">
    <location>
        <begin position="14"/>
        <end position="410"/>
    </location>
</feature>
<dbReference type="SUPFAM" id="SSF51905">
    <property type="entry name" value="FAD/NAD(P)-binding domain"/>
    <property type="match status" value="1"/>
</dbReference>
<reference evidence="2 3" key="1">
    <citation type="journal article" date="2014" name="Int. J. Syst. Evol. Microbiol.">
        <title>Complete genome sequence of Corynebacterium casei LMG S-19264T (=DSM 44701T), isolated from a smear-ripened cheese.</title>
        <authorList>
            <consortium name="US DOE Joint Genome Institute (JGI-PGF)"/>
            <person name="Walter F."/>
            <person name="Albersmeier A."/>
            <person name="Kalinowski J."/>
            <person name="Ruckert C."/>
        </authorList>
    </citation>
    <scope>NUCLEOTIDE SEQUENCE [LARGE SCALE GENOMIC DNA]</scope>
    <source>
        <strain evidence="2 3">CGMCC 1.9161</strain>
    </source>
</reference>
<dbReference type="PANTHER" id="PTHR42923:SF47">
    <property type="entry name" value="BLR3003 PROTEIN"/>
    <property type="match status" value="1"/>
</dbReference>
<dbReference type="RefSeq" id="WP_188909572.1">
    <property type="nucleotide sequence ID" value="NZ_BMMF01000002.1"/>
</dbReference>
<evidence type="ECO:0000313" key="2">
    <source>
        <dbReference type="EMBL" id="GGK22648.1"/>
    </source>
</evidence>
<dbReference type="Gene3D" id="3.90.660.20">
    <property type="entry name" value="Protoporphyrinogen oxidase, mitochondrial, domain 2"/>
    <property type="match status" value="1"/>
</dbReference>
<keyword evidence="3" id="KW-1185">Reference proteome</keyword>
<comment type="caution">
    <text evidence="2">The sequence shown here is derived from an EMBL/GenBank/DDBJ whole genome shotgun (WGS) entry which is preliminary data.</text>
</comment>
<evidence type="ECO:0000259" key="1">
    <source>
        <dbReference type="Pfam" id="PF01593"/>
    </source>
</evidence>
<dbReference type="InterPro" id="IPR002937">
    <property type="entry name" value="Amino_oxidase"/>
</dbReference>
<dbReference type="Gene3D" id="3.50.50.60">
    <property type="entry name" value="FAD/NAD(P)-binding domain"/>
    <property type="match status" value="1"/>
</dbReference>
<gene>
    <name evidence="2" type="ORF">GCM10011322_06650</name>
</gene>
<name>A0A917Q4N2_9HYPH</name>
<dbReference type="EMBL" id="BMMF01000002">
    <property type="protein sequence ID" value="GGK22648.1"/>
    <property type="molecule type" value="Genomic_DNA"/>
</dbReference>
<dbReference type="GO" id="GO:0016491">
    <property type="term" value="F:oxidoreductase activity"/>
    <property type="evidence" value="ECO:0007669"/>
    <property type="project" value="InterPro"/>
</dbReference>
<sequence>MSERARLHVVGAGVAGLAAALAGMRAGAEVHLHEAAPQAGGRCRTVSPKGGDEGGFTHDNGTHALLGANPRALALLESIGARGGWIEPEPDGLPVYDAATRRLGRVGLHPLAWLKPDLRPDGLGFADLPRLARLVAPLPDTPIGALFAGRAIAESFVEPLTVAVLNTPIEIASARRLGRAMRRVLRPGGARLYVAERGLGPDLVAPALDALARGGARIATGSRLRALDGRDGRASGLVMADRTIPLGAGDAVILALPPAEIARLFSGIAVPDAYEPIVNAHFRVAGPARPRFVGLRHALSHWALARADHVSVTVSAAGSSVADDPEALSARIWDEVAPALREAGVAIGEPGEHRVVKEKRATIRQAAGFETPRPRLPFANLRLAGDWLTPLPATIEAAVISGEDAARDLLRGLRPPARASARAGRAAADMRGSAP</sequence>
<accession>A0A917Q4N2</accession>
<dbReference type="InterPro" id="IPR036188">
    <property type="entry name" value="FAD/NAD-bd_sf"/>
</dbReference>
<dbReference type="Gene3D" id="1.10.3110.10">
    <property type="entry name" value="protoporphyrinogen ix oxidase, domain 3"/>
    <property type="match status" value="1"/>
</dbReference>
<dbReference type="InterPro" id="IPR050464">
    <property type="entry name" value="Zeta_carotene_desat/Oxidored"/>
</dbReference>
<dbReference type="Pfam" id="PF01593">
    <property type="entry name" value="Amino_oxidase"/>
    <property type="match status" value="1"/>
</dbReference>